<protein>
    <recommendedName>
        <fullName evidence="9">4-hydroxy-4-methyl-2-oxoglutarate aldolase</fullName>
        <shortName evidence="9">HMG aldolase</shortName>
        <ecNumber evidence="9">4.1.1.112</ecNumber>
        <ecNumber evidence="9">4.1.3.17</ecNumber>
    </recommendedName>
    <alternativeName>
        <fullName evidence="9">Oxaloacetate decarboxylase</fullName>
    </alternativeName>
</protein>
<reference evidence="10" key="2">
    <citation type="submission" date="2020-09" db="EMBL/GenBank/DDBJ databases">
        <authorList>
            <person name="Sun Q."/>
            <person name="Ohkuma M."/>
        </authorList>
    </citation>
    <scope>NUCLEOTIDE SEQUENCE</scope>
    <source>
        <strain evidence="10">JCM 31311</strain>
    </source>
</reference>
<dbReference type="Pfam" id="PF03737">
    <property type="entry name" value="RraA-like"/>
    <property type="match status" value="1"/>
</dbReference>
<comment type="subunit">
    <text evidence="3 9">Homotrimer.</text>
</comment>
<dbReference type="GO" id="GO:0008428">
    <property type="term" value="F:ribonuclease inhibitor activity"/>
    <property type="evidence" value="ECO:0007669"/>
    <property type="project" value="InterPro"/>
</dbReference>
<keyword evidence="8" id="KW-0460">Magnesium</keyword>
<accession>A0A918F5C0</accession>
<dbReference type="InterPro" id="IPR005493">
    <property type="entry name" value="RraA/RraA-like"/>
</dbReference>
<proteinExistence type="inferred from homology"/>
<feature type="binding site" evidence="8">
    <location>
        <begin position="79"/>
        <end position="82"/>
    </location>
    <ligand>
        <name>substrate</name>
    </ligand>
</feature>
<dbReference type="EMBL" id="BMQL01000005">
    <property type="protein sequence ID" value="GGR02332.1"/>
    <property type="molecule type" value="Genomic_DNA"/>
</dbReference>
<dbReference type="RefSeq" id="WP_189088824.1">
    <property type="nucleotide sequence ID" value="NZ_BMQL01000005.1"/>
</dbReference>
<dbReference type="GO" id="GO:0051252">
    <property type="term" value="P:regulation of RNA metabolic process"/>
    <property type="evidence" value="ECO:0007669"/>
    <property type="project" value="InterPro"/>
</dbReference>
<dbReference type="Gene3D" id="3.50.30.40">
    <property type="entry name" value="Ribonuclease E inhibitor RraA/RraA-like"/>
    <property type="match status" value="1"/>
</dbReference>
<keyword evidence="5 9" id="KW-0456">Lyase</keyword>
<comment type="function">
    <text evidence="6 9">Catalyzes the aldol cleavage of 4-hydroxy-4-methyl-2-oxoglutarate (HMG) into 2 molecules of pyruvate. Also contains a secondary oxaloacetate (OAA) decarboxylase activity due to the common pyruvate enolate transition state formed following C-C bond cleavage in the retro-aldol and decarboxylation reactions.</text>
</comment>
<evidence type="ECO:0000256" key="9">
    <source>
        <dbReference type="RuleBase" id="RU004338"/>
    </source>
</evidence>
<dbReference type="PANTHER" id="PTHR33254:SF4">
    <property type="entry name" value="4-HYDROXY-4-METHYL-2-OXOGLUTARATE ALDOLASE 3-RELATED"/>
    <property type="match status" value="1"/>
</dbReference>
<evidence type="ECO:0000256" key="2">
    <source>
        <dbReference type="ARBA" id="ARBA00008621"/>
    </source>
</evidence>
<evidence type="ECO:0000256" key="5">
    <source>
        <dbReference type="ARBA" id="ARBA00023239"/>
    </source>
</evidence>
<dbReference type="SUPFAM" id="SSF89562">
    <property type="entry name" value="RraA-like"/>
    <property type="match status" value="1"/>
</dbReference>
<keyword evidence="4 8" id="KW-0479">Metal-binding</keyword>
<dbReference type="EC" id="4.1.1.112" evidence="9"/>
<evidence type="ECO:0000256" key="3">
    <source>
        <dbReference type="ARBA" id="ARBA00011233"/>
    </source>
</evidence>
<feature type="binding site" evidence="8">
    <location>
        <position position="102"/>
    </location>
    <ligand>
        <name>Mg(2+)</name>
        <dbReference type="ChEBI" id="CHEBI:18420"/>
    </ligand>
</feature>
<comment type="similarity">
    <text evidence="2 9">Belongs to the class II aldolase/RraA-like family.</text>
</comment>
<evidence type="ECO:0000256" key="7">
    <source>
        <dbReference type="ARBA" id="ARBA00047973"/>
    </source>
</evidence>
<keyword evidence="11" id="KW-1185">Reference proteome</keyword>
<gene>
    <name evidence="10" type="ORF">GCM10008957_14110</name>
</gene>
<dbReference type="InterPro" id="IPR036704">
    <property type="entry name" value="RraA/RraA-like_sf"/>
</dbReference>
<evidence type="ECO:0000256" key="6">
    <source>
        <dbReference type="ARBA" id="ARBA00025046"/>
    </source>
</evidence>
<evidence type="ECO:0000313" key="11">
    <source>
        <dbReference type="Proteomes" id="UP000603865"/>
    </source>
</evidence>
<dbReference type="NCBIfam" id="NF006875">
    <property type="entry name" value="PRK09372.1"/>
    <property type="match status" value="1"/>
</dbReference>
<dbReference type="CDD" id="cd16841">
    <property type="entry name" value="RraA_family"/>
    <property type="match status" value="1"/>
</dbReference>
<dbReference type="GO" id="GO:0008948">
    <property type="term" value="F:oxaloacetate decarboxylase activity"/>
    <property type="evidence" value="ECO:0007669"/>
    <property type="project" value="UniProtKB-EC"/>
</dbReference>
<dbReference type="NCBIfam" id="TIGR01935">
    <property type="entry name" value="NOT-MenG"/>
    <property type="match status" value="1"/>
</dbReference>
<comment type="caution">
    <text evidence="10">The sequence shown here is derived from an EMBL/GenBank/DDBJ whole genome shotgun (WGS) entry which is preliminary data.</text>
</comment>
<dbReference type="EC" id="4.1.3.17" evidence="9"/>
<dbReference type="InterPro" id="IPR010203">
    <property type="entry name" value="RraA"/>
</dbReference>
<feature type="binding site" evidence="8">
    <location>
        <position position="101"/>
    </location>
    <ligand>
        <name>substrate</name>
    </ligand>
</feature>
<evidence type="ECO:0000256" key="8">
    <source>
        <dbReference type="PIRSR" id="PIRSR605493-1"/>
    </source>
</evidence>
<comment type="cofactor">
    <cofactor evidence="8">
        <name>Mg(2+)</name>
        <dbReference type="ChEBI" id="CHEBI:18420"/>
    </cofactor>
</comment>
<evidence type="ECO:0000256" key="1">
    <source>
        <dbReference type="ARBA" id="ARBA00001342"/>
    </source>
</evidence>
<evidence type="ECO:0000313" key="10">
    <source>
        <dbReference type="EMBL" id="GGR02332.1"/>
    </source>
</evidence>
<dbReference type="AlphaFoldDB" id="A0A918F5C0"/>
<dbReference type="Proteomes" id="UP000603865">
    <property type="component" value="Unassembled WGS sequence"/>
</dbReference>
<dbReference type="GO" id="GO:0047443">
    <property type="term" value="F:4-hydroxy-4-methyl-2-oxoglutarate aldolase activity"/>
    <property type="evidence" value="ECO:0007669"/>
    <property type="project" value="UniProtKB-EC"/>
</dbReference>
<comment type="catalytic activity">
    <reaction evidence="1 9">
        <text>4-hydroxy-4-methyl-2-oxoglutarate = 2 pyruvate</text>
        <dbReference type="Rhea" id="RHEA:22748"/>
        <dbReference type="ChEBI" id="CHEBI:15361"/>
        <dbReference type="ChEBI" id="CHEBI:58276"/>
        <dbReference type="EC" id="4.1.3.17"/>
    </reaction>
</comment>
<dbReference type="GO" id="GO:0046872">
    <property type="term" value="F:metal ion binding"/>
    <property type="evidence" value="ECO:0007669"/>
    <property type="project" value="UniProtKB-KW"/>
</dbReference>
<organism evidence="10 11">
    <name type="scientific">Deinococcus ruber</name>
    <dbReference type="NCBI Taxonomy" id="1848197"/>
    <lineage>
        <taxon>Bacteria</taxon>
        <taxon>Thermotogati</taxon>
        <taxon>Deinococcota</taxon>
        <taxon>Deinococci</taxon>
        <taxon>Deinococcales</taxon>
        <taxon>Deinococcaceae</taxon>
        <taxon>Deinococcus</taxon>
    </lineage>
</organism>
<dbReference type="PANTHER" id="PTHR33254">
    <property type="entry name" value="4-HYDROXY-4-METHYL-2-OXOGLUTARATE ALDOLASE 3-RELATED"/>
    <property type="match status" value="1"/>
</dbReference>
<comment type="catalytic activity">
    <reaction evidence="7 9">
        <text>oxaloacetate + H(+) = pyruvate + CO2</text>
        <dbReference type="Rhea" id="RHEA:15641"/>
        <dbReference type="ChEBI" id="CHEBI:15361"/>
        <dbReference type="ChEBI" id="CHEBI:15378"/>
        <dbReference type="ChEBI" id="CHEBI:16452"/>
        <dbReference type="ChEBI" id="CHEBI:16526"/>
        <dbReference type="EC" id="4.1.1.112"/>
    </reaction>
</comment>
<comment type="cofactor">
    <cofactor evidence="9">
        <name>a divalent metal cation</name>
        <dbReference type="ChEBI" id="CHEBI:60240"/>
    </cofactor>
</comment>
<sequence>MSASDASPATADLSDAHPDVQIADAVFRDFGGRQAFFGQVVTVRAFEDNSLVRQTLETPGLGQVLVVDGGASLNCALLGGNMADLAVGNGWAGVVINGCVRDTAELSSKPVGIRALAAHPRRSAKRGEGEKGVSLMVASVSIEPGDWLYADADGLLVSREALHPVGSQD</sequence>
<evidence type="ECO:0000256" key="4">
    <source>
        <dbReference type="ARBA" id="ARBA00022723"/>
    </source>
</evidence>
<reference evidence="10" key="1">
    <citation type="journal article" date="2014" name="Int. J. Syst. Evol. Microbiol.">
        <title>Complete genome sequence of Corynebacterium casei LMG S-19264T (=DSM 44701T), isolated from a smear-ripened cheese.</title>
        <authorList>
            <consortium name="US DOE Joint Genome Institute (JGI-PGF)"/>
            <person name="Walter F."/>
            <person name="Albersmeier A."/>
            <person name="Kalinowski J."/>
            <person name="Ruckert C."/>
        </authorList>
    </citation>
    <scope>NUCLEOTIDE SEQUENCE</scope>
    <source>
        <strain evidence="10">JCM 31311</strain>
    </source>
</reference>
<name>A0A918F5C0_9DEIO</name>